<evidence type="ECO:0000313" key="21">
    <source>
        <dbReference type="Proteomes" id="UP000053695"/>
    </source>
</evidence>
<evidence type="ECO:0000256" key="8">
    <source>
        <dbReference type="ARBA" id="ARBA00022573"/>
    </source>
</evidence>
<evidence type="ECO:0000256" key="19">
    <source>
        <dbReference type="HAMAP-Rule" id="MF_00719"/>
    </source>
</evidence>
<dbReference type="AlphaFoldDB" id="N6VZF5"/>
<organism evidence="20 21">
    <name type="scientific">Methanocaldococcus villosus KIN24-T80</name>
    <dbReference type="NCBI Taxonomy" id="1069083"/>
    <lineage>
        <taxon>Archaea</taxon>
        <taxon>Methanobacteriati</taxon>
        <taxon>Methanobacteriota</taxon>
        <taxon>Methanomada group</taxon>
        <taxon>Methanococci</taxon>
        <taxon>Methanococcales</taxon>
        <taxon>Methanocaldococcaceae</taxon>
        <taxon>Methanocaldococcus</taxon>
    </lineage>
</organism>
<evidence type="ECO:0000256" key="5">
    <source>
        <dbReference type="ARBA" id="ARBA00013200"/>
    </source>
</evidence>
<evidence type="ECO:0000256" key="11">
    <source>
        <dbReference type="ARBA" id="ARBA00022842"/>
    </source>
</evidence>
<dbReference type="GO" id="GO:0051073">
    <property type="term" value="F:adenosylcobinamide-GDP ribazoletransferase activity"/>
    <property type="evidence" value="ECO:0007669"/>
    <property type="project" value="UniProtKB-UniRule"/>
</dbReference>
<feature type="transmembrane region" description="Helical" evidence="19">
    <location>
        <begin position="232"/>
        <end position="249"/>
    </location>
</feature>
<evidence type="ECO:0000256" key="15">
    <source>
        <dbReference type="ARBA" id="ARBA00032605"/>
    </source>
</evidence>
<dbReference type="STRING" id="1069083.GCA_000371805_00190"/>
<comment type="function">
    <text evidence="14 19">Joins adenosylcobinamide-GDP and alpha-ribazole to generate adenosylcobalamin (Ado-cobalamin). Also synthesizes adenosylcobalamin 5'-phosphate from adenosylcobinamide-GDP and alpha-ribazole 5'-phosphate.</text>
</comment>
<proteinExistence type="inferred from homology"/>
<protein>
    <recommendedName>
        <fullName evidence="6 19">Adenosylcobinamide-GDP ribazoletransferase</fullName>
        <ecNumber evidence="5 19">2.7.8.26</ecNumber>
    </recommendedName>
    <alternativeName>
        <fullName evidence="16 19">Cobalamin synthase</fullName>
    </alternativeName>
    <alternativeName>
        <fullName evidence="15 19">Cobalamin-5'-phosphate synthase</fullName>
    </alternativeName>
</protein>
<dbReference type="GO" id="GO:0005886">
    <property type="term" value="C:plasma membrane"/>
    <property type="evidence" value="ECO:0007669"/>
    <property type="project" value="UniProtKB-SubCell"/>
</dbReference>
<comment type="pathway">
    <text evidence="3 19">Cofactor biosynthesis; adenosylcobalamin biosynthesis; adenosylcobalamin from cob(II)yrinate a,c-diamide: step 7/7.</text>
</comment>
<comment type="similarity">
    <text evidence="4 19">Belongs to the CobS family.</text>
</comment>
<gene>
    <name evidence="19" type="primary">cobS</name>
    <name evidence="20" type="ORF">J422_01695</name>
</gene>
<dbReference type="Proteomes" id="UP000053695">
    <property type="component" value="Unassembled WGS sequence"/>
</dbReference>
<dbReference type="GO" id="GO:0008818">
    <property type="term" value="F:cobalamin 5'-phosphate synthase activity"/>
    <property type="evidence" value="ECO:0007669"/>
    <property type="project" value="UniProtKB-UniRule"/>
</dbReference>
<evidence type="ECO:0000256" key="1">
    <source>
        <dbReference type="ARBA" id="ARBA00001946"/>
    </source>
</evidence>
<keyword evidence="7 19" id="KW-1003">Cell membrane</keyword>
<evidence type="ECO:0000256" key="18">
    <source>
        <dbReference type="ARBA" id="ARBA00049504"/>
    </source>
</evidence>
<dbReference type="RefSeq" id="WP_004590097.1">
    <property type="nucleotide sequence ID" value="NZ_APMM01000013.1"/>
</dbReference>
<dbReference type="Pfam" id="PF02654">
    <property type="entry name" value="CobS"/>
    <property type="match status" value="1"/>
</dbReference>
<accession>N6VZF5</accession>
<evidence type="ECO:0000256" key="3">
    <source>
        <dbReference type="ARBA" id="ARBA00004663"/>
    </source>
</evidence>
<keyword evidence="12 19" id="KW-1133">Transmembrane helix</keyword>
<evidence type="ECO:0000256" key="10">
    <source>
        <dbReference type="ARBA" id="ARBA00022692"/>
    </source>
</evidence>
<dbReference type="UniPathway" id="UPA00148">
    <property type="reaction ID" value="UER00238"/>
</dbReference>
<reference evidence="20 21" key="1">
    <citation type="journal article" date="2013" name="Genome Announc.">
        <title>Draft Genome Sequence of a Highly Flagellated, Fast-Swimming Archaeon, Methanocaldococcus villosus Strain KIN24-T80 (DSM 22612).</title>
        <authorList>
            <person name="Thennarasu S."/>
            <person name="Polireddy D."/>
            <person name="Antony A."/>
            <person name="Yada M.R."/>
            <person name="Algarawi S."/>
            <person name="Sivakumar N."/>
        </authorList>
    </citation>
    <scope>NUCLEOTIDE SEQUENCE [LARGE SCALE GENOMIC DNA]</scope>
    <source>
        <strain evidence="20 21">KIN24-T80</strain>
    </source>
</reference>
<comment type="catalytic activity">
    <reaction evidence="18 19">
        <text>alpha-ribazole 5'-phosphate + adenosylcob(III)inamide-GDP = adenosylcob(III)alamin 5'-phosphate + GMP + H(+)</text>
        <dbReference type="Rhea" id="RHEA:23560"/>
        <dbReference type="ChEBI" id="CHEBI:15378"/>
        <dbReference type="ChEBI" id="CHEBI:57918"/>
        <dbReference type="ChEBI" id="CHEBI:58115"/>
        <dbReference type="ChEBI" id="CHEBI:60487"/>
        <dbReference type="ChEBI" id="CHEBI:60493"/>
        <dbReference type="EC" id="2.7.8.26"/>
    </reaction>
</comment>
<comment type="caution">
    <text evidence="20">The sequence shown here is derived from an EMBL/GenBank/DDBJ whole genome shotgun (WGS) entry which is preliminary data.</text>
</comment>
<evidence type="ECO:0000256" key="13">
    <source>
        <dbReference type="ARBA" id="ARBA00023136"/>
    </source>
</evidence>
<evidence type="ECO:0000256" key="9">
    <source>
        <dbReference type="ARBA" id="ARBA00022679"/>
    </source>
</evidence>
<dbReference type="PANTHER" id="PTHR34148">
    <property type="entry name" value="ADENOSYLCOBINAMIDE-GDP RIBAZOLETRANSFERASE"/>
    <property type="match status" value="1"/>
</dbReference>
<keyword evidence="8 19" id="KW-0169">Cobalamin biosynthesis</keyword>
<keyword evidence="9 19" id="KW-0808">Transferase</keyword>
<dbReference type="GO" id="GO:0009236">
    <property type="term" value="P:cobalamin biosynthetic process"/>
    <property type="evidence" value="ECO:0007669"/>
    <property type="project" value="UniProtKB-UniRule"/>
</dbReference>
<comment type="catalytic activity">
    <reaction evidence="17 19">
        <text>alpha-ribazole + adenosylcob(III)inamide-GDP = adenosylcob(III)alamin + GMP + H(+)</text>
        <dbReference type="Rhea" id="RHEA:16049"/>
        <dbReference type="ChEBI" id="CHEBI:10329"/>
        <dbReference type="ChEBI" id="CHEBI:15378"/>
        <dbReference type="ChEBI" id="CHEBI:18408"/>
        <dbReference type="ChEBI" id="CHEBI:58115"/>
        <dbReference type="ChEBI" id="CHEBI:60487"/>
        <dbReference type="EC" id="2.7.8.26"/>
    </reaction>
</comment>
<evidence type="ECO:0000256" key="12">
    <source>
        <dbReference type="ARBA" id="ARBA00022989"/>
    </source>
</evidence>
<evidence type="ECO:0000256" key="4">
    <source>
        <dbReference type="ARBA" id="ARBA00010561"/>
    </source>
</evidence>
<dbReference type="HAMAP" id="MF_00719">
    <property type="entry name" value="CobS"/>
    <property type="match status" value="1"/>
</dbReference>
<dbReference type="EMBL" id="APMM01000013">
    <property type="protein sequence ID" value="ENN96492.1"/>
    <property type="molecule type" value="Genomic_DNA"/>
</dbReference>
<keyword evidence="13 19" id="KW-0472">Membrane</keyword>
<evidence type="ECO:0000313" key="20">
    <source>
        <dbReference type="EMBL" id="ENN96492.1"/>
    </source>
</evidence>
<dbReference type="PATRIC" id="fig|1069083.5.peg.333"/>
<dbReference type="InterPro" id="IPR003805">
    <property type="entry name" value="CobS"/>
</dbReference>
<evidence type="ECO:0000256" key="7">
    <source>
        <dbReference type="ARBA" id="ARBA00022475"/>
    </source>
</evidence>
<comment type="cofactor">
    <cofactor evidence="1 19">
        <name>Mg(2+)</name>
        <dbReference type="ChEBI" id="CHEBI:18420"/>
    </cofactor>
</comment>
<dbReference type="NCBIfam" id="TIGR00317">
    <property type="entry name" value="cobS"/>
    <property type="match status" value="1"/>
</dbReference>
<feature type="transmembrane region" description="Helical" evidence="19">
    <location>
        <begin position="192"/>
        <end position="211"/>
    </location>
</feature>
<feature type="transmembrane region" description="Helical" evidence="19">
    <location>
        <begin position="102"/>
        <end position="125"/>
    </location>
</feature>
<evidence type="ECO:0000256" key="14">
    <source>
        <dbReference type="ARBA" id="ARBA00025228"/>
    </source>
</evidence>
<comment type="subcellular location">
    <subcellularLocation>
        <location evidence="2 19">Cell membrane</location>
        <topology evidence="2 19">Multi-pass membrane protein</topology>
    </subcellularLocation>
</comment>
<feature type="transmembrane region" description="Helical" evidence="19">
    <location>
        <begin position="31"/>
        <end position="50"/>
    </location>
</feature>
<dbReference type="EC" id="2.7.8.26" evidence="5 19"/>
<evidence type="ECO:0000256" key="2">
    <source>
        <dbReference type="ARBA" id="ARBA00004651"/>
    </source>
</evidence>
<sequence length="252" mass="28064">MIRAFKLMLSFFTRFPINVEDFNFDTIAEHFYLVVIIGYIYGAISYFLSFLPLPPLLLSCIILFTIEFINGFHHFDGLLDFGEGLMVIADRKTKLKIMKDPYVGTFGLSFGVFYIITTVVSIYYILKINPLYLLAVEVLSKLSLLSCASFGNPLKEGTGKYFVKRADEKFLALALILSLPLLLIFDSTGRKAVSLAIIISVLLGLFMAKLAKGQFGGVNGDVLGATNEVSRVINLIAILFFLLTLEHNLSSL</sequence>
<keyword evidence="21" id="KW-1185">Reference proteome</keyword>
<dbReference type="OrthoDB" id="11748at2157"/>
<evidence type="ECO:0000256" key="16">
    <source>
        <dbReference type="ARBA" id="ARBA00032853"/>
    </source>
</evidence>
<dbReference type="PANTHER" id="PTHR34148:SF1">
    <property type="entry name" value="ADENOSYLCOBINAMIDE-GDP RIBAZOLETRANSFERASE"/>
    <property type="match status" value="1"/>
</dbReference>
<feature type="transmembrane region" description="Helical" evidence="19">
    <location>
        <begin position="170"/>
        <end position="186"/>
    </location>
</feature>
<evidence type="ECO:0000256" key="6">
    <source>
        <dbReference type="ARBA" id="ARBA00015850"/>
    </source>
</evidence>
<keyword evidence="11 19" id="KW-0460">Magnesium</keyword>
<name>N6VZF5_9EURY</name>
<evidence type="ECO:0000256" key="17">
    <source>
        <dbReference type="ARBA" id="ARBA00048623"/>
    </source>
</evidence>
<keyword evidence="10 19" id="KW-0812">Transmembrane</keyword>